<dbReference type="InterPro" id="IPR056486">
    <property type="entry name" value="HVO_2525_N"/>
</dbReference>
<evidence type="ECO:0000259" key="4">
    <source>
        <dbReference type="Pfam" id="PF24279"/>
    </source>
</evidence>
<dbReference type="PANTHER" id="PTHR34236:SF1">
    <property type="entry name" value="DIMETHYL SULFOXIDE REDUCTASE TRANSCRIPTIONAL ACTIVATOR"/>
    <property type="match status" value="1"/>
</dbReference>
<dbReference type="OrthoDB" id="194721at2157"/>
<dbReference type="InterPro" id="IPR007050">
    <property type="entry name" value="HTH_bacterioopsin"/>
</dbReference>
<dbReference type="Pfam" id="PF24279">
    <property type="entry name" value="HVO_2525_N"/>
    <property type="match status" value="1"/>
</dbReference>
<dbReference type="PANTHER" id="PTHR34236">
    <property type="entry name" value="DIMETHYL SULFOXIDE REDUCTASE TRANSCRIPTIONAL ACTIVATOR"/>
    <property type="match status" value="1"/>
</dbReference>
<evidence type="ECO:0000256" key="2">
    <source>
        <dbReference type="ARBA" id="ARBA00023163"/>
    </source>
</evidence>
<dbReference type="Pfam" id="PF04967">
    <property type="entry name" value="HTH_10"/>
    <property type="match status" value="1"/>
</dbReference>
<organism evidence="5 6">
    <name type="scientific">Halococcus salifodinae DSM 8989</name>
    <dbReference type="NCBI Taxonomy" id="1227456"/>
    <lineage>
        <taxon>Archaea</taxon>
        <taxon>Methanobacteriati</taxon>
        <taxon>Methanobacteriota</taxon>
        <taxon>Stenosarchaea group</taxon>
        <taxon>Halobacteria</taxon>
        <taxon>Halobacteriales</taxon>
        <taxon>Halococcaceae</taxon>
        <taxon>Halococcus</taxon>
    </lineage>
</organism>
<feature type="domain" description="HVO-2525 N-terminal" evidence="4">
    <location>
        <begin position="3"/>
        <end position="138"/>
    </location>
</feature>
<dbReference type="EMBL" id="AOME01000015">
    <property type="protein sequence ID" value="EMA55129.1"/>
    <property type="molecule type" value="Genomic_DNA"/>
</dbReference>
<keyword evidence="1" id="KW-0805">Transcription regulation</keyword>
<name>M0NDG5_9EURY</name>
<proteinExistence type="predicted"/>
<dbReference type="Proteomes" id="UP000011625">
    <property type="component" value="Unassembled WGS sequence"/>
</dbReference>
<evidence type="ECO:0000256" key="1">
    <source>
        <dbReference type="ARBA" id="ARBA00023015"/>
    </source>
</evidence>
<keyword evidence="6" id="KW-1185">Reference proteome</keyword>
<protein>
    <submittedName>
        <fullName evidence="5">Bacterio-opsin activator HTH domain-containing protein</fullName>
    </submittedName>
</protein>
<accession>M0NDG5</accession>
<reference evidence="5 6" key="1">
    <citation type="journal article" date="2014" name="PLoS Genet.">
        <title>Phylogenetically driven sequencing of extremely halophilic archaea reveals strategies for static and dynamic osmo-response.</title>
        <authorList>
            <person name="Becker E.A."/>
            <person name="Seitzer P.M."/>
            <person name="Tritt A."/>
            <person name="Larsen D."/>
            <person name="Krusor M."/>
            <person name="Yao A.I."/>
            <person name="Wu D."/>
            <person name="Madern D."/>
            <person name="Eisen J.A."/>
            <person name="Darling A.E."/>
            <person name="Facciotti M.T."/>
        </authorList>
    </citation>
    <scope>NUCLEOTIDE SEQUENCE [LARGE SCALE GENOMIC DNA]</scope>
    <source>
        <strain evidence="5 6">DSM 8989</strain>
    </source>
</reference>
<sequence length="241" mass="26502">MIDLTLDIEQYDCPYIATTDDHDLAFSTLNWEFDRTAAKLETRMVVDGGDRATLDRGLGTLREHDQIHEYDLVAKRDGVARIRSTIPTTNAMGVIRDHDGYVTGPFHIESGSERWQVGFDGEGAAGAALSALEADNEFTVETREEVGLPEMGGYVQSVGAAMALVDGYRDLSETERETLEAAVDSGYFDRPRSADLGALADEFDVSKPAVSNTLRRGQERVLSRVVDALDDLDNERPESPN</sequence>
<dbReference type="RefSeq" id="WP_005040107.1">
    <property type="nucleotide sequence ID" value="NZ_AOME01000015.1"/>
</dbReference>
<dbReference type="PATRIC" id="fig|1227456.3.peg.756"/>
<comment type="caution">
    <text evidence="5">The sequence shown here is derived from an EMBL/GenBank/DDBJ whole genome shotgun (WGS) entry which is preliminary data.</text>
</comment>
<evidence type="ECO:0000313" key="5">
    <source>
        <dbReference type="EMBL" id="EMA55129.1"/>
    </source>
</evidence>
<gene>
    <name evidence="5" type="ORF">C450_03642</name>
</gene>
<evidence type="ECO:0000313" key="6">
    <source>
        <dbReference type="Proteomes" id="UP000011625"/>
    </source>
</evidence>
<feature type="domain" description="HTH bat-type" evidence="3">
    <location>
        <begin position="171"/>
        <end position="222"/>
    </location>
</feature>
<evidence type="ECO:0000259" key="3">
    <source>
        <dbReference type="Pfam" id="PF04967"/>
    </source>
</evidence>
<dbReference type="AlphaFoldDB" id="M0NDG5"/>
<keyword evidence="2" id="KW-0804">Transcription</keyword>